<dbReference type="Proteomes" id="UP000008177">
    <property type="component" value="Unplaced contigs"/>
</dbReference>
<protein>
    <submittedName>
        <fullName evidence="1">Uncharacterized protein</fullName>
    </submittedName>
</protein>
<dbReference type="InParanoid" id="G2XWM7"/>
<proteinExistence type="predicted"/>
<accession>G2XWM7</accession>
<dbReference type="EMBL" id="FQ790272">
    <property type="protein sequence ID" value="CCD44897.1"/>
    <property type="molecule type" value="Genomic_DNA"/>
</dbReference>
<sequence>MGHLHLFVARLCATSPEDEAIVRNPFVDPAPQYCFVLITGDSVMCSGITFAVIEITPIL</sequence>
<name>G2XWM7_BOTF4</name>
<dbReference type="AlphaFoldDB" id="G2XWM7"/>
<dbReference type="HOGENOM" id="CLU_2960452_0_0_1"/>
<gene>
    <name evidence="1" type="ORF">BofuT4_uP052460.1</name>
</gene>
<evidence type="ECO:0000313" key="1">
    <source>
        <dbReference type="EMBL" id="CCD44897.1"/>
    </source>
</evidence>
<organism evidence="1 2">
    <name type="scientific">Botryotinia fuckeliana (strain T4)</name>
    <name type="common">Noble rot fungus</name>
    <name type="synonym">Botrytis cinerea</name>
    <dbReference type="NCBI Taxonomy" id="999810"/>
    <lineage>
        <taxon>Eukaryota</taxon>
        <taxon>Fungi</taxon>
        <taxon>Dikarya</taxon>
        <taxon>Ascomycota</taxon>
        <taxon>Pezizomycotina</taxon>
        <taxon>Leotiomycetes</taxon>
        <taxon>Helotiales</taxon>
        <taxon>Sclerotiniaceae</taxon>
        <taxon>Botrytis</taxon>
    </lineage>
</organism>
<evidence type="ECO:0000313" key="2">
    <source>
        <dbReference type="Proteomes" id="UP000008177"/>
    </source>
</evidence>
<reference evidence="2" key="1">
    <citation type="journal article" date="2011" name="PLoS Genet.">
        <title>Genomic analysis of the necrotrophic fungal pathogens Sclerotinia sclerotiorum and Botrytis cinerea.</title>
        <authorList>
            <person name="Amselem J."/>
            <person name="Cuomo C.A."/>
            <person name="van Kan J.A."/>
            <person name="Viaud M."/>
            <person name="Benito E.P."/>
            <person name="Couloux A."/>
            <person name="Coutinho P.M."/>
            <person name="de Vries R.P."/>
            <person name="Dyer P.S."/>
            <person name="Fillinger S."/>
            <person name="Fournier E."/>
            <person name="Gout L."/>
            <person name="Hahn M."/>
            <person name="Kohn L."/>
            <person name="Lapalu N."/>
            <person name="Plummer K.M."/>
            <person name="Pradier J.M."/>
            <person name="Quevillon E."/>
            <person name="Sharon A."/>
            <person name="Simon A."/>
            <person name="ten Have A."/>
            <person name="Tudzynski B."/>
            <person name="Tudzynski P."/>
            <person name="Wincker P."/>
            <person name="Andrew M."/>
            <person name="Anthouard V."/>
            <person name="Beever R.E."/>
            <person name="Beffa R."/>
            <person name="Benoit I."/>
            <person name="Bouzid O."/>
            <person name="Brault B."/>
            <person name="Chen Z."/>
            <person name="Choquer M."/>
            <person name="Collemare J."/>
            <person name="Cotton P."/>
            <person name="Danchin E.G."/>
            <person name="Da Silva C."/>
            <person name="Gautier A."/>
            <person name="Giraud C."/>
            <person name="Giraud T."/>
            <person name="Gonzalez C."/>
            <person name="Grossetete S."/>
            <person name="Guldener U."/>
            <person name="Henrissat B."/>
            <person name="Howlett B.J."/>
            <person name="Kodira C."/>
            <person name="Kretschmer M."/>
            <person name="Lappartient A."/>
            <person name="Leroch M."/>
            <person name="Levis C."/>
            <person name="Mauceli E."/>
            <person name="Neuveglise C."/>
            <person name="Oeser B."/>
            <person name="Pearson M."/>
            <person name="Poulain J."/>
            <person name="Poussereau N."/>
            <person name="Quesneville H."/>
            <person name="Rascle C."/>
            <person name="Schumacher J."/>
            <person name="Segurens B."/>
            <person name="Sexton A."/>
            <person name="Silva E."/>
            <person name="Sirven C."/>
            <person name="Soanes D.M."/>
            <person name="Talbot N.J."/>
            <person name="Templeton M."/>
            <person name="Yandava C."/>
            <person name="Yarden O."/>
            <person name="Zeng Q."/>
            <person name="Rollins J.A."/>
            <person name="Lebrun M.H."/>
            <person name="Dickman M."/>
        </authorList>
    </citation>
    <scope>NUCLEOTIDE SEQUENCE [LARGE SCALE GENOMIC DNA]</scope>
    <source>
        <strain evidence="2">T4</strain>
    </source>
</reference>